<keyword evidence="2" id="KW-1185">Reference proteome</keyword>
<protein>
    <submittedName>
        <fullName evidence="1">Uncharacterized protein</fullName>
    </submittedName>
</protein>
<comment type="caution">
    <text evidence="1">The sequence shown here is derived from an EMBL/GenBank/DDBJ whole genome shotgun (WGS) entry which is preliminary data.</text>
</comment>
<dbReference type="EMBL" id="CAJPWZ010002488">
    <property type="protein sequence ID" value="CAG2238733.1"/>
    <property type="molecule type" value="Genomic_DNA"/>
</dbReference>
<accession>A0A8S3TXI9</accession>
<name>A0A8S3TXI9_MYTED</name>
<dbReference type="Proteomes" id="UP000683360">
    <property type="component" value="Unassembled WGS sequence"/>
</dbReference>
<reference evidence="1" key="1">
    <citation type="submission" date="2021-03" db="EMBL/GenBank/DDBJ databases">
        <authorList>
            <person name="Bekaert M."/>
        </authorList>
    </citation>
    <scope>NUCLEOTIDE SEQUENCE</scope>
</reference>
<dbReference type="AlphaFoldDB" id="A0A8S3TXI9"/>
<sequence>MQPYLTYASSPWAYSQRLVMFRIKTTSIIVQRVTRPRKIARRLKSDIKDLISIVYELLNDERSNRSSSSAVHQEYNNALSMPPQSINVRSSNPPSALVTLVRMSIVLNGKSIPTQLTEGTLQSLLQVFMNTLVLNSFMFITVIYWSRTHQFFVCGFVTQNKMRRHVLKTYLTRYCEQHTNCLGCEVQKAQTSSLAQRHVIEHGVERTVFDEDHMHLWCQLMLGSLLQIKTWFECSNLDDLLDYIFDRKLNTFVLLPQELPFANTVQ</sequence>
<proteinExistence type="predicted"/>
<gene>
    <name evidence="1" type="ORF">MEDL_51139</name>
</gene>
<evidence type="ECO:0000313" key="2">
    <source>
        <dbReference type="Proteomes" id="UP000683360"/>
    </source>
</evidence>
<organism evidence="1 2">
    <name type="scientific">Mytilus edulis</name>
    <name type="common">Blue mussel</name>
    <dbReference type="NCBI Taxonomy" id="6550"/>
    <lineage>
        <taxon>Eukaryota</taxon>
        <taxon>Metazoa</taxon>
        <taxon>Spiralia</taxon>
        <taxon>Lophotrochozoa</taxon>
        <taxon>Mollusca</taxon>
        <taxon>Bivalvia</taxon>
        <taxon>Autobranchia</taxon>
        <taxon>Pteriomorphia</taxon>
        <taxon>Mytilida</taxon>
        <taxon>Mytiloidea</taxon>
        <taxon>Mytilidae</taxon>
        <taxon>Mytilinae</taxon>
        <taxon>Mytilus</taxon>
    </lineage>
</organism>
<evidence type="ECO:0000313" key="1">
    <source>
        <dbReference type="EMBL" id="CAG2238733.1"/>
    </source>
</evidence>